<reference evidence="11 12" key="1">
    <citation type="submission" date="2020-08" db="EMBL/GenBank/DDBJ databases">
        <title>A Genomic Blueprint of the Chicken Gut Microbiome.</title>
        <authorList>
            <person name="Gilroy R."/>
            <person name="Ravi A."/>
            <person name="Getino M."/>
            <person name="Pursley I."/>
            <person name="Horton D.L."/>
            <person name="Alikhan N.-F."/>
            <person name="Baker D."/>
            <person name="Gharbi K."/>
            <person name="Hall N."/>
            <person name="Watson M."/>
            <person name="Adriaenssens E.M."/>
            <person name="Foster-Nyarko E."/>
            <person name="Jarju S."/>
            <person name="Secka A."/>
            <person name="Antonio M."/>
            <person name="Oren A."/>
            <person name="Chaudhuri R."/>
            <person name="La Ragione R.M."/>
            <person name="Hildebrand F."/>
            <person name="Pallen M.J."/>
        </authorList>
    </citation>
    <scope>NUCLEOTIDE SEQUENCE [LARGE SCALE GENOMIC DNA]</scope>
    <source>
        <strain evidence="11 12">Sa2BVA9</strain>
    </source>
</reference>
<evidence type="ECO:0000313" key="12">
    <source>
        <dbReference type="Proteomes" id="UP000608071"/>
    </source>
</evidence>
<dbReference type="PROSITE" id="PS00105">
    <property type="entry name" value="AA_TRANSFER_CLASS_1"/>
    <property type="match status" value="1"/>
</dbReference>
<accession>A0ABR8SSY5</accession>
<dbReference type="RefSeq" id="WP_191797290.1">
    <property type="nucleotide sequence ID" value="NZ_JACSQL010000001.1"/>
</dbReference>
<comment type="function">
    <text evidence="2">Decarboxylates L-threonine-O-3-phosphate to yield (R)-1-amino-2-propanol O-2-phosphate, the precursor for the linkage between the nucleotide loop and the corrin ring in cobalamin.</text>
</comment>
<dbReference type="CDD" id="cd00609">
    <property type="entry name" value="AAT_like"/>
    <property type="match status" value="1"/>
</dbReference>
<dbReference type="EMBL" id="JACSQL010000001">
    <property type="protein sequence ID" value="MBD7966601.1"/>
    <property type="molecule type" value="Genomic_DNA"/>
</dbReference>
<keyword evidence="6" id="KW-0663">Pyridoxal phosphate</keyword>
<evidence type="ECO:0000256" key="1">
    <source>
        <dbReference type="ARBA" id="ARBA00001933"/>
    </source>
</evidence>
<keyword evidence="12" id="KW-1185">Reference proteome</keyword>
<feature type="domain" description="Aminotransferase class I/classII large" evidence="10">
    <location>
        <begin position="24"/>
        <end position="354"/>
    </location>
</feature>
<evidence type="ECO:0000259" key="10">
    <source>
        <dbReference type="Pfam" id="PF00155"/>
    </source>
</evidence>
<evidence type="ECO:0000256" key="3">
    <source>
        <dbReference type="ARBA" id="ARBA00004953"/>
    </source>
</evidence>
<evidence type="ECO:0000256" key="5">
    <source>
        <dbReference type="ARBA" id="ARBA00022573"/>
    </source>
</evidence>
<dbReference type="InterPro" id="IPR004838">
    <property type="entry name" value="NHTrfase_class1_PyrdxlP-BS"/>
</dbReference>
<proteinExistence type="predicted"/>
<gene>
    <name evidence="11" type="ORF">H9647_00840</name>
</gene>
<comment type="pathway">
    <text evidence="3">Cofactor biosynthesis; adenosylcobalamin biosynthesis.</text>
</comment>
<name>A0ABR8SSY5_9BACL</name>
<dbReference type="EC" id="4.1.1.81" evidence="4"/>
<evidence type="ECO:0000256" key="8">
    <source>
        <dbReference type="ARBA" id="ARBA00029996"/>
    </source>
</evidence>
<dbReference type="Proteomes" id="UP000608071">
    <property type="component" value="Unassembled WGS sequence"/>
</dbReference>
<dbReference type="PANTHER" id="PTHR42885">
    <property type="entry name" value="HISTIDINOL-PHOSPHATE AMINOTRANSFERASE-RELATED"/>
    <property type="match status" value="1"/>
</dbReference>
<dbReference type="Pfam" id="PF00155">
    <property type="entry name" value="Aminotran_1_2"/>
    <property type="match status" value="1"/>
</dbReference>
<evidence type="ECO:0000256" key="7">
    <source>
        <dbReference type="ARBA" id="ARBA00023239"/>
    </source>
</evidence>
<keyword evidence="5" id="KW-0169">Cobalamin biosynthesis</keyword>
<dbReference type="SUPFAM" id="SSF53383">
    <property type="entry name" value="PLP-dependent transferases"/>
    <property type="match status" value="1"/>
</dbReference>
<dbReference type="InterPro" id="IPR005860">
    <property type="entry name" value="CobD"/>
</dbReference>
<dbReference type="PANTHER" id="PTHR42885:SF1">
    <property type="entry name" value="THREONINE-PHOSPHATE DECARBOXYLASE"/>
    <property type="match status" value="1"/>
</dbReference>
<dbReference type="NCBIfam" id="TIGR01140">
    <property type="entry name" value="L_thr_O3P_dcar"/>
    <property type="match status" value="1"/>
</dbReference>
<evidence type="ECO:0000256" key="9">
    <source>
        <dbReference type="ARBA" id="ARBA00048531"/>
    </source>
</evidence>
<evidence type="ECO:0000256" key="4">
    <source>
        <dbReference type="ARBA" id="ARBA00012285"/>
    </source>
</evidence>
<dbReference type="Gene3D" id="3.40.640.10">
    <property type="entry name" value="Type I PLP-dependent aspartate aminotransferase-like (Major domain)"/>
    <property type="match status" value="1"/>
</dbReference>
<evidence type="ECO:0000256" key="2">
    <source>
        <dbReference type="ARBA" id="ARBA00003444"/>
    </source>
</evidence>
<dbReference type="GO" id="GO:0048472">
    <property type="term" value="F:threonine-phosphate decarboxylase activity"/>
    <property type="evidence" value="ECO:0007669"/>
    <property type="project" value="UniProtKB-EC"/>
</dbReference>
<evidence type="ECO:0000256" key="6">
    <source>
        <dbReference type="ARBA" id="ARBA00022898"/>
    </source>
</evidence>
<dbReference type="InterPro" id="IPR004839">
    <property type="entry name" value="Aminotransferase_I/II_large"/>
</dbReference>
<comment type="catalytic activity">
    <reaction evidence="9">
        <text>O-phospho-L-threonine + H(+) = (R)-1-aminopropan-2-yl phosphate + CO2</text>
        <dbReference type="Rhea" id="RHEA:11492"/>
        <dbReference type="ChEBI" id="CHEBI:15378"/>
        <dbReference type="ChEBI" id="CHEBI:16526"/>
        <dbReference type="ChEBI" id="CHEBI:58563"/>
        <dbReference type="ChEBI" id="CHEBI:58675"/>
        <dbReference type="EC" id="4.1.1.81"/>
    </reaction>
</comment>
<dbReference type="InterPro" id="IPR015422">
    <property type="entry name" value="PyrdxlP-dep_Trfase_small"/>
</dbReference>
<keyword evidence="7 11" id="KW-0456">Lyase</keyword>
<comment type="caution">
    <text evidence="11">The sequence shown here is derived from an EMBL/GenBank/DDBJ whole genome shotgun (WGS) entry which is preliminary data.</text>
</comment>
<dbReference type="Gene3D" id="3.90.1150.10">
    <property type="entry name" value="Aspartate Aminotransferase, domain 1"/>
    <property type="match status" value="1"/>
</dbReference>
<dbReference type="InterPro" id="IPR015421">
    <property type="entry name" value="PyrdxlP-dep_Trfase_major"/>
</dbReference>
<comment type="cofactor">
    <cofactor evidence="1">
        <name>pyridoxal 5'-phosphate</name>
        <dbReference type="ChEBI" id="CHEBI:597326"/>
    </cofactor>
</comment>
<evidence type="ECO:0000313" key="11">
    <source>
        <dbReference type="EMBL" id="MBD7966601.1"/>
    </source>
</evidence>
<organism evidence="11 12">
    <name type="scientific">Paenibacillus gallinarum</name>
    <dbReference type="NCBI Taxonomy" id="2762232"/>
    <lineage>
        <taxon>Bacteria</taxon>
        <taxon>Bacillati</taxon>
        <taxon>Bacillota</taxon>
        <taxon>Bacilli</taxon>
        <taxon>Bacillales</taxon>
        <taxon>Paenibacillaceae</taxon>
        <taxon>Paenibacillus</taxon>
    </lineage>
</organism>
<sequence>MIEIYGHGGDVETAARRYGKKPADFLDYSANINPLGPPEEVKEALKEGWKAIIRYPDPGHRALKQGLSAQVKLGEEHILIGNGAAECMALLLMALSPESVGTIEPGFSEYRSLALQFGAKVDSIYGQQDLEYRADVNDIATLMERVQVLFIGQPNNPNGVQYSLTDLVTLAKKAHLTKTKLVIDEAFIDFIPEEERNSIASSLEKYPEVIIIRSMTKFYAIPGLRLGYALASPDLIRSMTQKQVTWSVNGLALLAGEACLQAGSSYEQNTISLIKAERKRLAEGLRKYGFTVYPGEANYLLAEARAPWTAGSLQEAMGRQGILIRSCAMYPGLTEHAFRIAVKSTEQNTQFLETFGQIMEGAK</sequence>
<protein>
    <recommendedName>
        <fullName evidence="4">threonine-phosphate decarboxylase</fullName>
        <ecNumber evidence="4">4.1.1.81</ecNumber>
    </recommendedName>
    <alternativeName>
        <fullName evidence="8">L-threonine-O-3-phosphate decarboxylase</fullName>
    </alternativeName>
</protein>
<dbReference type="InterPro" id="IPR015424">
    <property type="entry name" value="PyrdxlP-dep_Trfase"/>
</dbReference>